<feature type="region of interest" description="Disordered" evidence="1">
    <location>
        <begin position="165"/>
        <end position="192"/>
    </location>
</feature>
<proteinExistence type="predicted"/>
<evidence type="ECO:0008006" key="4">
    <source>
        <dbReference type="Google" id="ProtNLM"/>
    </source>
</evidence>
<dbReference type="Pfam" id="PF07797">
    <property type="entry name" value="DUF1639"/>
    <property type="match status" value="1"/>
</dbReference>
<organism evidence="2 3">
    <name type="scientific">Musa troglodytarum</name>
    <name type="common">fe'i banana</name>
    <dbReference type="NCBI Taxonomy" id="320322"/>
    <lineage>
        <taxon>Eukaryota</taxon>
        <taxon>Viridiplantae</taxon>
        <taxon>Streptophyta</taxon>
        <taxon>Embryophyta</taxon>
        <taxon>Tracheophyta</taxon>
        <taxon>Spermatophyta</taxon>
        <taxon>Magnoliopsida</taxon>
        <taxon>Liliopsida</taxon>
        <taxon>Zingiberales</taxon>
        <taxon>Musaceae</taxon>
        <taxon>Musa</taxon>
    </lineage>
</organism>
<feature type="compositionally biased region" description="Basic and acidic residues" evidence="1">
    <location>
        <begin position="96"/>
        <end position="111"/>
    </location>
</feature>
<evidence type="ECO:0000256" key="1">
    <source>
        <dbReference type="SAM" id="MobiDB-lite"/>
    </source>
</evidence>
<dbReference type="Proteomes" id="UP001055439">
    <property type="component" value="Chromosome 8"/>
</dbReference>
<dbReference type="AlphaFoldDB" id="A0A9E7I1K5"/>
<evidence type="ECO:0000313" key="3">
    <source>
        <dbReference type="Proteomes" id="UP001055439"/>
    </source>
</evidence>
<gene>
    <name evidence="2" type="ORF">MUK42_29775</name>
</gene>
<keyword evidence="3" id="KW-1185">Reference proteome</keyword>
<accession>A0A9E7I1K5</accession>
<dbReference type="EMBL" id="CP097510">
    <property type="protein sequence ID" value="URE39423.1"/>
    <property type="molecule type" value="Genomic_DNA"/>
</dbReference>
<reference evidence="2" key="1">
    <citation type="submission" date="2022-05" db="EMBL/GenBank/DDBJ databases">
        <title>The Musa troglodytarum L. genome provides insights into the mechanism of non-climacteric behaviour and enrichment of carotenoids.</title>
        <authorList>
            <person name="Wang J."/>
        </authorList>
    </citation>
    <scope>NUCLEOTIDE SEQUENCE</scope>
    <source>
        <tissue evidence="2">Leaf</tissue>
    </source>
</reference>
<feature type="compositionally biased region" description="Pro residues" evidence="1">
    <location>
        <begin position="15"/>
        <end position="25"/>
    </location>
</feature>
<evidence type="ECO:0000313" key="2">
    <source>
        <dbReference type="EMBL" id="URE39423.1"/>
    </source>
</evidence>
<sequence length="252" mass="27832">MVIAYGEGEDGPAASSPPPQPPPPSRLSRSRLHNFSFPTRSWGSHRTLRCSNLPFGGVPDNAGSVAPDVDRNRRAGRRRPLSPPDKSFPLQKQSARFRDSTEGDGGRRGEAEAERCFSLAAAAAAETAVTAKPWNLRTRRAACNAPAENGECVLASGSPSLFEAEKSCPAAEMQKRKSSGSESGERRKVSVSLSRDEIEQDIWAIKGRKPPRRPKKRLRIVQRQLDFLQLLFPGLWLSEVTPETYRIDERMN</sequence>
<name>A0A9E7I1K5_9LILI</name>
<dbReference type="PANTHER" id="PTHR33130:SF43">
    <property type="entry name" value="OS01G0688600 PROTEIN"/>
    <property type="match status" value="1"/>
</dbReference>
<protein>
    <recommendedName>
        <fullName evidence="4">DUF1639 family protein</fullName>
    </recommendedName>
</protein>
<dbReference type="InterPro" id="IPR012438">
    <property type="entry name" value="DUF1639"/>
</dbReference>
<dbReference type="OrthoDB" id="769821at2759"/>
<feature type="region of interest" description="Disordered" evidence="1">
    <location>
        <begin position="1"/>
        <end position="111"/>
    </location>
</feature>
<dbReference type="PANTHER" id="PTHR33130">
    <property type="entry name" value="PUTATIVE (DUF1639)-RELATED"/>
    <property type="match status" value="1"/>
</dbReference>